<dbReference type="GO" id="GO:0051287">
    <property type="term" value="F:NAD binding"/>
    <property type="evidence" value="ECO:0007669"/>
    <property type="project" value="InterPro"/>
</dbReference>
<sequence length="419" mass="46157">MKLTVLGLGYIGLPTAVMFANHGVQVRGFDTSPAVIEALQNNKIHIEENGLQEAFEDAVKGNLVIQNKMEKSDVFIIAVPTPNKIDKSCDMTYVLQAVKEVLPFLQKGNTVIVESTIEPRATRDLIAPLISDKGFIIGKDIFLVHCPERVLPGQILRELEENNRIIGGMTEACANKGAEIYQTFVKGKCLKTDATTAELSKLMENTYRDVNIALANELVLIAEVLGANALRVIELANEHPRVHIHNPGPGVGGHCLAVDPYFIISKAPEQAKLIEQARDINCSMPNFVVKQIDRLMDEAPTQKIVILGLTYKGNVDDMRESPALEIVERLKRAGRYEIELYDPHVKGYSGNKELLMEKFCGASLAVVLADHNEFTTLDHELVQAMAAPKVFDTKQIVQESKGLEIIRLGNSQSVGAIEV</sequence>
<dbReference type="InterPro" id="IPR028359">
    <property type="entry name" value="UDP_ManNAc/GlcNAc_DH"/>
</dbReference>
<keyword evidence="7" id="KW-1185">Reference proteome</keyword>
<comment type="caution">
    <text evidence="6">The sequence shown here is derived from an EMBL/GenBank/DDBJ whole genome shotgun (WGS) entry which is preliminary data.</text>
</comment>
<dbReference type="RefSeq" id="WP_036074299.1">
    <property type="nucleotide sequence ID" value="NZ_AOCG01000017.1"/>
</dbReference>
<evidence type="ECO:0000313" key="6">
    <source>
        <dbReference type="EMBL" id="EUJ16889.1"/>
    </source>
</evidence>
<dbReference type="GO" id="GO:0016628">
    <property type="term" value="F:oxidoreductase activity, acting on the CH-CH group of donors, NAD or NADP as acceptor"/>
    <property type="evidence" value="ECO:0007669"/>
    <property type="project" value="InterPro"/>
</dbReference>
<dbReference type="SUPFAM" id="SSF48179">
    <property type="entry name" value="6-phosphogluconate dehydrogenase C-terminal domain-like"/>
    <property type="match status" value="1"/>
</dbReference>
<feature type="domain" description="UDP-glucose/GDP-mannose dehydrogenase C-terminal" evidence="5">
    <location>
        <begin position="305"/>
        <end position="399"/>
    </location>
</feature>
<organism evidence="6 7">
    <name type="scientific">Listeria aquatica FSL S10-1188</name>
    <dbReference type="NCBI Taxonomy" id="1265818"/>
    <lineage>
        <taxon>Bacteria</taxon>
        <taxon>Bacillati</taxon>
        <taxon>Bacillota</taxon>
        <taxon>Bacilli</taxon>
        <taxon>Bacillales</taxon>
        <taxon>Listeriaceae</taxon>
        <taxon>Listeria</taxon>
    </lineage>
</organism>
<evidence type="ECO:0000256" key="3">
    <source>
        <dbReference type="ARBA" id="ARBA00023027"/>
    </source>
</evidence>
<dbReference type="STRING" id="1265818.MAQA_14884"/>
<reference evidence="6 7" key="1">
    <citation type="journal article" date="2014" name="Int. J. Syst. Evol. Microbiol.">
        <title>Listeria floridensis sp. nov., Listeria aquatica sp. nov., Listeria cornellensis sp. nov., Listeria riparia sp. nov. and Listeria grandensis sp. nov., from agricultural and natural environments.</title>
        <authorList>
            <person name="den Bakker H.C."/>
            <person name="Warchocki S."/>
            <person name="Wright E.M."/>
            <person name="Allred A.F."/>
            <person name="Ahlstrom C."/>
            <person name="Manuel C.S."/>
            <person name="Stasiewicz M.J."/>
            <person name="Burrell A."/>
            <person name="Roof S."/>
            <person name="Strawn L."/>
            <person name="Fortes E.D."/>
            <person name="Nightingale K.K."/>
            <person name="Kephart D."/>
            <person name="Wiedmann M."/>
        </authorList>
    </citation>
    <scope>NUCLEOTIDE SEQUENCE [LARGE SCALE GENOMIC DNA]</scope>
    <source>
        <strain evidence="6 7">FSL S10-1188</strain>
    </source>
</reference>
<dbReference type="SUPFAM" id="SSF51735">
    <property type="entry name" value="NAD(P)-binding Rossmann-fold domains"/>
    <property type="match status" value="1"/>
</dbReference>
<dbReference type="InterPro" id="IPR014027">
    <property type="entry name" value="UDP-Glc/GDP-Man_DH_C"/>
</dbReference>
<keyword evidence="3" id="KW-0520">NAD</keyword>
<evidence type="ECO:0000259" key="5">
    <source>
        <dbReference type="SMART" id="SM00984"/>
    </source>
</evidence>
<evidence type="ECO:0000313" key="7">
    <source>
        <dbReference type="Proteomes" id="UP000019246"/>
    </source>
</evidence>
<dbReference type="PRINTS" id="PR00411">
    <property type="entry name" value="PNDRDTASEI"/>
</dbReference>
<accession>W7ANZ0</accession>
<protein>
    <submittedName>
        <fullName evidence="6">Capsular polysaccharide synthesis enzyme CapO</fullName>
    </submittedName>
</protein>
<evidence type="ECO:0000256" key="2">
    <source>
        <dbReference type="ARBA" id="ARBA00023002"/>
    </source>
</evidence>
<evidence type="ECO:0000256" key="1">
    <source>
        <dbReference type="ARBA" id="ARBA00006601"/>
    </source>
</evidence>
<name>W7ANZ0_9LIST</name>
<dbReference type="Pfam" id="PF03721">
    <property type="entry name" value="UDPG_MGDP_dh_N"/>
    <property type="match status" value="1"/>
</dbReference>
<dbReference type="Pfam" id="PF03720">
    <property type="entry name" value="UDPG_MGDP_dh_C"/>
    <property type="match status" value="1"/>
</dbReference>
<dbReference type="InterPro" id="IPR001732">
    <property type="entry name" value="UDP-Glc/GDP-Man_DH_N"/>
</dbReference>
<dbReference type="GO" id="GO:0016616">
    <property type="term" value="F:oxidoreductase activity, acting on the CH-OH group of donors, NAD or NADP as acceptor"/>
    <property type="evidence" value="ECO:0007669"/>
    <property type="project" value="InterPro"/>
</dbReference>
<dbReference type="InterPro" id="IPR036220">
    <property type="entry name" value="UDP-Glc/GDP-Man_DH_C_sf"/>
</dbReference>
<evidence type="ECO:0000256" key="4">
    <source>
        <dbReference type="PIRNR" id="PIRNR000124"/>
    </source>
</evidence>
<keyword evidence="2" id="KW-0560">Oxidoreductase</keyword>
<dbReference type="InterPro" id="IPR014026">
    <property type="entry name" value="UDP-Glc/GDP-Man_DH_dimer"/>
</dbReference>
<dbReference type="InterPro" id="IPR036291">
    <property type="entry name" value="NAD(P)-bd_dom_sf"/>
</dbReference>
<dbReference type="EMBL" id="AOCG01000017">
    <property type="protein sequence ID" value="EUJ16889.1"/>
    <property type="molecule type" value="Genomic_DNA"/>
</dbReference>
<dbReference type="Proteomes" id="UP000019246">
    <property type="component" value="Unassembled WGS sequence"/>
</dbReference>
<dbReference type="OrthoDB" id="9803238at2"/>
<dbReference type="InterPro" id="IPR008927">
    <property type="entry name" value="6-PGluconate_DH-like_C_sf"/>
</dbReference>
<dbReference type="Pfam" id="PF00984">
    <property type="entry name" value="UDPG_MGDP_dh"/>
    <property type="match status" value="1"/>
</dbReference>
<proteinExistence type="inferred from homology"/>
<dbReference type="AlphaFoldDB" id="W7ANZ0"/>
<dbReference type="InterPro" id="IPR017476">
    <property type="entry name" value="UDP-Glc/GDP-Man"/>
</dbReference>
<dbReference type="PATRIC" id="fig|1265818.5.peg.3000"/>
<gene>
    <name evidence="6" type="ORF">MAQA_14884</name>
</gene>
<dbReference type="Gene3D" id="3.40.50.720">
    <property type="entry name" value="NAD(P)-binding Rossmann-like Domain"/>
    <property type="match status" value="2"/>
</dbReference>
<dbReference type="GO" id="GO:0000271">
    <property type="term" value="P:polysaccharide biosynthetic process"/>
    <property type="evidence" value="ECO:0007669"/>
    <property type="project" value="InterPro"/>
</dbReference>
<comment type="similarity">
    <text evidence="1 4">Belongs to the UDP-glucose/GDP-mannose dehydrogenase family.</text>
</comment>
<dbReference type="PIRSF" id="PIRSF500136">
    <property type="entry name" value="UDP_ManNAc_DH"/>
    <property type="match status" value="1"/>
</dbReference>
<dbReference type="PIRSF" id="PIRSF000124">
    <property type="entry name" value="UDPglc_GDPman_dh"/>
    <property type="match status" value="1"/>
</dbReference>
<dbReference type="PANTHER" id="PTHR43491">
    <property type="entry name" value="UDP-N-ACETYL-D-MANNOSAMINE DEHYDROGENASE"/>
    <property type="match status" value="1"/>
</dbReference>
<dbReference type="SMART" id="SM00984">
    <property type="entry name" value="UDPG_MGDP_dh_C"/>
    <property type="match status" value="1"/>
</dbReference>
<dbReference type="SUPFAM" id="SSF52413">
    <property type="entry name" value="UDP-glucose/GDP-mannose dehydrogenase C-terminal domain"/>
    <property type="match status" value="1"/>
</dbReference>
<dbReference type="NCBIfam" id="TIGR03026">
    <property type="entry name" value="NDP-sugDHase"/>
    <property type="match status" value="1"/>
</dbReference>
<dbReference type="PANTHER" id="PTHR43491:SF2">
    <property type="entry name" value="UDP-N-ACETYL-D-MANNOSAMINE DEHYDROGENASE"/>
    <property type="match status" value="1"/>
</dbReference>